<dbReference type="InterPro" id="IPR036286">
    <property type="entry name" value="LexA/Signal_pep-like_sf"/>
</dbReference>
<proteinExistence type="predicted"/>
<feature type="non-terminal residue" evidence="3">
    <location>
        <position position="1"/>
    </location>
</feature>
<reference evidence="3" key="1">
    <citation type="submission" date="2018-05" db="EMBL/GenBank/DDBJ databases">
        <authorList>
            <person name="Lanie J.A."/>
            <person name="Ng W.-L."/>
            <person name="Kazmierczak K.M."/>
            <person name="Andrzejewski T.M."/>
            <person name="Davidsen T.M."/>
            <person name="Wayne K.J."/>
            <person name="Tettelin H."/>
            <person name="Glass J.I."/>
            <person name="Rusch D."/>
            <person name="Podicherti R."/>
            <person name="Tsui H.-C.T."/>
            <person name="Winkler M.E."/>
        </authorList>
    </citation>
    <scope>NUCLEOTIDE SEQUENCE</scope>
</reference>
<organism evidence="3">
    <name type="scientific">marine metagenome</name>
    <dbReference type="NCBI Taxonomy" id="408172"/>
    <lineage>
        <taxon>unclassified sequences</taxon>
        <taxon>metagenomes</taxon>
        <taxon>ecological metagenomes</taxon>
    </lineage>
</organism>
<evidence type="ECO:0000259" key="2">
    <source>
        <dbReference type="Pfam" id="PF00717"/>
    </source>
</evidence>
<sequence length="115" mass="12376">VPSTARAKPQQSPASPTLAGSRERLSAARVERLLGLPAGAFKKRRLYALRLLSESLPLLGAVRGDHLIVEPGRRLEAGRMAVVRAGSTLTVRRVARDPEGRLILAPADPELLPFP</sequence>
<protein>
    <recommendedName>
        <fullName evidence="2">Peptidase S24/S26A/S26B/S26C domain-containing protein</fullName>
    </recommendedName>
</protein>
<dbReference type="InterPro" id="IPR039418">
    <property type="entry name" value="LexA-like"/>
</dbReference>
<dbReference type="SUPFAM" id="SSF51306">
    <property type="entry name" value="LexA/Signal peptidase"/>
    <property type="match status" value="1"/>
</dbReference>
<dbReference type="AlphaFoldDB" id="A0A382H9J2"/>
<evidence type="ECO:0000256" key="1">
    <source>
        <dbReference type="SAM" id="MobiDB-lite"/>
    </source>
</evidence>
<dbReference type="Gene3D" id="2.10.109.10">
    <property type="entry name" value="Umud Fragment, subunit A"/>
    <property type="match status" value="1"/>
</dbReference>
<feature type="region of interest" description="Disordered" evidence="1">
    <location>
        <begin position="1"/>
        <end position="23"/>
    </location>
</feature>
<accession>A0A382H9J2</accession>
<evidence type="ECO:0000313" key="3">
    <source>
        <dbReference type="EMBL" id="SVB83111.1"/>
    </source>
</evidence>
<feature type="domain" description="Peptidase S24/S26A/S26B/S26C" evidence="2">
    <location>
        <begin position="31"/>
        <end position="111"/>
    </location>
</feature>
<name>A0A382H9J2_9ZZZZ</name>
<feature type="compositionally biased region" description="Polar residues" evidence="1">
    <location>
        <begin position="1"/>
        <end position="15"/>
    </location>
</feature>
<feature type="non-terminal residue" evidence="3">
    <location>
        <position position="115"/>
    </location>
</feature>
<dbReference type="CDD" id="cd06529">
    <property type="entry name" value="S24_LexA-like"/>
    <property type="match status" value="1"/>
</dbReference>
<dbReference type="InterPro" id="IPR015927">
    <property type="entry name" value="Peptidase_S24_S26A/B/C"/>
</dbReference>
<dbReference type="Pfam" id="PF00717">
    <property type="entry name" value="Peptidase_S24"/>
    <property type="match status" value="1"/>
</dbReference>
<dbReference type="EMBL" id="UINC01059561">
    <property type="protein sequence ID" value="SVB83111.1"/>
    <property type="molecule type" value="Genomic_DNA"/>
</dbReference>
<gene>
    <name evidence="3" type="ORF">METZ01_LOCUS235965</name>
</gene>